<keyword evidence="3" id="KW-1185">Reference proteome</keyword>
<dbReference type="EMBL" id="CP025938">
    <property type="protein sequence ID" value="AUS04394.1"/>
    <property type="molecule type" value="Genomic_DNA"/>
</dbReference>
<organism evidence="2 3">
    <name type="scientific">Pseudotamlana carrageenivorans</name>
    <dbReference type="NCBI Taxonomy" id="2069432"/>
    <lineage>
        <taxon>Bacteria</taxon>
        <taxon>Pseudomonadati</taxon>
        <taxon>Bacteroidota</taxon>
        <taxon>Flavobacteriia</taxon>
        <taxon>Flavobacteriales</taxon>
        <taxon>Flavobacteriaceae</taxon>
        <taxon>Pseudotamlana</taxon>
    </lineage>
</organism>
<name>A0A2I7SET5_9FLAO</name>
<keyword evidence="1" id="KW-0812">Transmembrane</keyword>
<gene>
    <name evidence="2" type="ORF">C1A40_02405</name>
</gene>
<proteinExistence type="predicted"/>
<feature type="transmembrane region" description="Helical" evidence="1">
    <location>
        <begin position="6"/>
        <end position="26"/>
    </location>
</feature>
<keyword evidence="1" id="KW-0472">Membrane</keyword>
<accession>A0A2I7SET5</accession>
<dbReference type="Proteomes" id="UP000236592">
    <property type="component" value="Chromosome"/>
</dbReference>
<evidence type="ECO:0000313" key="3">
    <source>
        <dbReference type="Proteomes" id="UP000236592"/>
    </source>
</evidence>
<dbReference type="KEGG" id="taj:C1A40_02405"/>
<evidence type="ECO:0000256" key="1">
    <source>
        <dbReference type="SAM" id="Phobius"/>
    </source>
</evidence>
<keyword evidence="1" id="KW-1133">Transmembrane helix</keyword>
<reference evidence="3" key="1">
    <citation type="submission" date="2018-01" db="EMBL/GenBank/DDBJ databases">
        <title>Complete genome of Tamlana sp. UJ94.</title>
        <authorList>
            <person name="Jung J."/>
            <person name="Chung D."/>
            <person name="Bae S.S."/>
            <person name="Baek K."/>
        </authorList>
    </citation>
    <scope>NUCLEOTIDE SEQUENCE [LARGE SCALE GENOMIC DNA]</scope>
    <source>
        <strain evidence="3">UJ94</strain>
    </source>
</reference>
<dbReference type="RefSeq" id="WP_102994504.1">
    <property type="nucleotide sequence ID" value="NZ_CP025938.1"/>
</dbReference>
<evidence type="ECO:0000313" key="2">
    <source>
        <dbReference type="EMBL" id="AUS04394.1"/>
    </source>
</evidence>
<dbReference type="AlphaFoldDB" id="A0A2I7SET5"/>
<protein>
    <submittedName>
        <fullName evidence="2">Uncharacterized protein</fullName>
    </submittedName>
</protein>
<sequence length="91" mass="10584">MNQTIITYITAIGGSTLLSSFVTHFITKRKYNIEADGIEIRNLKESIGAYQEIISDLRKHVDYLEKQQIQMREEFNTRLSEINSKGFLTNR</sequence>